<dbReference type="AlphaFoldDB" id="A0A8G2F6T5"/>
<comment type="caution">
    <text evidence="2">The sequence shown here is derived from an EMBL/GenBank/DDBJ whole genome shotgun (WGS) entry which is preliminary data.</text>
</comment>
<feature type="domain" description="IrrE N-terminal-like" evidence="1">
    <location>
        <begin position="77"/>
        <end position="177"/>
    </location>
</feature>
<protein>
    <recommendedName>
        <fullName evidence="1">IrrE N-terminal-like domain-containing protein</fullName>
    </recommendedName>
</protein>
<reference evidence="2 3" key="1">
    <citation type="submission" date="2016-10" db="EMBL/GenBank/DDBJ databases">
        <authorList>
            <person name="Varghese N."/>
            <person name="Submissions S."/>
        </authorList>
    </citation>
    <scope>NUCLEOTIDE SEQUENCE [LARGE SCALE GENOMIC DNA]</scope>
    <source>
        <strain evidence="2 3">DSM 1741</strain>
    </source>
</reference>
<dbReference type="InterPro" id="IPR052345">
    <property type="entry name" value="Rad_response_metalloprotease"/>
</dbReference>
<accession>A0A8G2F6T5</accession>
<proteinExistence type="predicted"/>
<dbReference type="EMBL" id="FOTO01000011">
    <property type="protein sequence ID" value="SFM00582.1"/>
    <property type="molecule type" value="Genomic_DNA"/>
</dbReference>
<evidence type="ECO:0000259" key="1">
    <source>
        <dbReference type="Pfam" id="PF06114"/>
    </source>
</evidence>
<evidence type="ECO:0000313" key="2">
    <source>
        <dbReference type="EMBL" id="SFM00582.1"/>
    </source>
</evidence>
<gene>
    <name evidence="2" type="ORF">SAMN05421830_11160</name>
</gene>
<dbReference type="PANTHER" id="PTHR43236:SF1">
    <property type="entry name" value="BLL7220 PROTEIN"/>
    <property type="match status" value="1"/>
</dbReference>
<name>A0A8G2F6T5_DESNO</name>
<dbReference type="PANTHER" id="PTHR43236">
    <property type="entry name" value="ANTITOXIN HIGA1"/>
    <property type="match status" value="1"/>
</dbReference>
<evidence type="ECO:0000313" key="3">
    <source>
        <dbReference type="Proteomes" id="UP000199581"/>
    </source>
</evidence>
<sequence length="182" mass="20985">MCVFCEKILFLITGDVTMPRMLDGEIPKNFVRNKATEVRKKYFKDYRSPQDAFDAIFCEFNGSVEYVEGDDREETLRVYPNSFVIFLPLSSSKARDNFTVAHELGHFFLHTEDKGDEILRFTRRGSNRREWEANWFAAELLMPEREFKKAVLELGCDEIELASKFDVSVAAASVRLSSLGLC</sequence>
<dbReference type="Proteomes" id="UP000199581">
    <property type="component" value="Unassembled WGS sequence"/>
</dbReference>
<organism evidence="2 3">
    <name type="scientific">Desulfomicrobium norvegicum (strain DSM 1741 / NCIMB 8310)</name>
    <name type="common">Desulfovibrio baculatus (strain Norway 4)</name>
    <name type="synonym">Desulfovibrio desulfuricans (strain Norway 4)</name>
    <dbReference type="NCBI Taxonomy" id="52561"/>
    <lineage>
        <taxon>Bacteria</taxon>
        <taxon>Pseudomonadati</taxon>
        <taxon>Thermodesulfobacteriota</taxon>
        <taxon>Desulfovibrionia</taxon>
        <taxon>Desulfovibrionales</taxon>
        <taxon>Desulfomicrobiaceae</taxon>
        <taxon>Desulfomicrobium</taxon>
    </lineage>
</organism>
<dbReference type="Pfam" id="PF06114">
    <property type="entry name" value="Peptidase_M78"/>
    <property type="match status" value="1"/>
</dbReference>
<dbReference type="Gene3D" id="1.10.10.2910">
    <property type="match status" value="1"/>
</dbReference>
<keyword evidence="3" id="KW-1185">Reference proteome</keyword>
<dbReference type="OrthoDB" id="9794834at2"/>
<dbReference type="InterPro" id="IPR010359">
    <property type="entry name" value="IrrE_HExxH"/>
</dbReference>